<dbReference type="PANTHER" id="PTHR48106">
    <property type="entry name" value="QUINONE OXIDOREDUCTASE PIG3-RELATED"/>
    <property type="match status" value="1"/>
</dbReference>
<gene>
    <name evidence="4" type="ORF">SK803_38515</name>
</gene>
<dbReference type="InterPro" id="IPR002364">
    <property type="entry name" value="Quin_OxRdtase/zeta-crystal_CS"/>
</dbReference>
<dbReference type="PANTHER" id="PTHR48106:SF13">
    <property type="entry name" value="QUINONE OXIDOREDUCTASE-RELATED"/>
    <property type="match status" value="1"/>
</dbReference>
<dbReference type="InterPro" id="IPR047618">
    <property type="entry name" value="QOR-like"/>
</dbReference>
<evidence type="ECO:0000313" key="4">
    <source>
        <dbReference type="EMBL" id="MDX8036125.1"/>
    </source>
</evidence>
<proteinExistence type="predicted"/>
<dbReference type="Pfam" id="PF00107">
    <property type="entry name" value="ADH_zinc_N"/>
    <property type="match status" value="1"/>
</dbReference>
<evidence type="ECO:0000256" key="1">
    <source>
        <dbReference type="ARBA" id="ARBA00022857"/>
    </source>
</evidence>
<dbReference type="InterPro" id="IPR036291">
    <property type="entry name" value="NAD(P)-bd_dom_sf"/>
</dbReference>
<evidence type="ECO:0000259" key="3">
    <source>
        <dbReference type="SMART" id="SM00829"/>
    </source>
</evidence>
<organism evidence="4 5">
    <name type="scientific">Lentzea miocenica</name>
    <dbReference type="NCBI Taxonomy" id="3095431"/>
    <lineage>
        <taxon>Bacteria</taxon>
        <taxon>Bacillati</taxon>
        <taxon>Actinomycetota</taxon>
        <taxon>Actinomycetes</taxon>
        <taxon>Pseudonocardiales</taxon>
        <taxon>Pseudonocardiaceae</taxon>
        <taxon>Lentzea</taxon>
    </lineage>
</organism>
<keyword evidence="2" id="KW-0560">Oxidoreductase</keyword>
<dbReference type="CDD" id="cd05286">
    <property type="entry name" value="QOR2"/>
    <property type="match status" value="1"/>
</dbReference>
<dbReference type="SUPFAM" id="SSF50129">
    <property type="entry name" value="GroES-like"/>
    <property type="match status" value="1"/>
</dbReference>
<dbReference type="SUPFAM" id="SSF51735">
    <property type="entry name" value="NAD(P)-binding Rossmann-fold domains"/>
    <property type="match status" value="1"/>
</dbReference>
<dbReference type="Pfam" id="PF08240">
    <property type="entry name" value="ADH_N"/>
    <property type="match status" value="1"/>
</dbReference>
<dbReference type="PROSITE" id="PS01162">
    <property type="entry name" value="QOR_ZETA_CRYSTAL"/>
    <property type="match status" value="1"/>
</dbReference>
<reference evidence="4 5" key="2">
    <citation type="submission" date="2023-11" db="EMBL/GenBank/DDBJ databases">
        <authorList>
            <person name="Lara A.C."/>
            <person name="Chronakova A."/>
        </authorList>
    </citation>
    <scope>NUCLEOTIDE SEQUENCE [LARGE SCALE GENOMIC DNA]</scope>
    <source>
        <strain evidence="4 5">BCCO 10_0856</strain>
    </source>
</reference>
<accession>A0ABU4TD65</accession>
<evidence type="ECO:0000256" key="2">
    <source>
        <dbReference type="ARBA" id="ARBA00023002"/>
    </source>
</evidence>
<name>A0ABU4TD65_9PSEU</name>
<keyword evidence="1" id="KW-0521">NADP</keyword>
<keyword evidence="5" id="KW-1185">Reference proteome</keyword>
<sequence>MPKAVVVRSAGGPEVLEHSDVPSPVPGDGELLVRVAAAGVNYIDTYQRSGQYAVPLPTALGLEGAGVVVASNSSDFTVGDRVAWMTVLGSYASEVVVPAASAVRVPDGLDVEVAAAALLQGITAHYLTHSTHAVKEGDRVLVHAAAGGVGLLLTQWAKSKGAFVVATVSTDEKEALAREAGADQVLRYGDFASQIEKVDVVYDGVGRDTFDQSLASLKPRGLLALFGASSGPVPPVDPQRLNAAGSVFLTRPSTGAYLLDREEFEWRAADLFGAIVDGTLNIRIGGRYKLEEAAQAHTDLQSRRTTGKLLLLP</sequence>
<dbReference type="EMBL" id="JAXAVW010000041">
    <property type="protein sequence ID" value="MDX8036125.1"/>
    <property type="molecule type" value="Genomic_DNA"/>
</dbReference>
<dbReference type="InterPro" id="IPR011032">
    <property type="entry name" value="GroES-like_sf"/>
</dbReference>
<dbReference type="Gene3D" id="3.90.180.10">
    <property type="entry name" value="Medium-chain alcohol dehydrogenases, catalytic domain"/>
    <property type="match status" value="1"/>
</dbReference>
<dbReference type="Proteomes" id="UP001285521">
    <property type="component" value="Unassembled WGS sequence"/>
</dbReference>
<dbReference type="InterPro" id="IPR020843">
    <property type="entry name" value="ER"/>
</dbReference>
<feature type="domain" description="Enoyl reductase (ER)" evidence="3">
    <location>
        <begin position="11"/>
        <end position="311"/>
    </location>
</feature>
<dbReference type="InterPro" id="IPR013149">
    <property type="entry name" value="ADH-like_C"/>
</dbReference>
<comment type="caution">
    <text evidence="4">The sequence shown here is derived from an EMBL/GenBank/DDBJ whole genome shotgun (WGS) entry which is preliminary data.</text>
</comment>
<protein>
    <submittedName>
        <fullName evidence="4">Quinone oxidoreductase</fullName>
    </submittedName>
</protein>
<dbReference type="Gene3D" id="3.40.50.720">
    <property type="entry name" value="NAD(P)-binding Rossmann-like Domain"/>
    <property type="match status" value="1"/>
</dbReference>
<dbReference type="InterPro" id="IPR013154">
    <property type="entry name" value="ADH-like_N"/>
</dbReference>
<reference evidence="4 5" key="1">
    <citation type="submission" date="2023-11" db="EMBL/GenBank/DDBJ databases">
        <title>Lentzea sokolovensis, sp. nov., Lentzea kristufkii, sp. nov., and Lentzea miocenensis, sp. nov., rare actinobacteria from Sokolov Coal Basin, Miocene lacustrine sediment, Czech Republic.</title>
        <authorList>
            <person name="Lara A."/>
            <person name="Kotroba L."/>
            <person name="Nouioui I."/>
            <person name="Neumann-Schaal M."/>
            <person name="Mast Y."/>
            <person name="Chronakova A."/>
        </authorList>
    </citation>
    <scope>NUCLEOTIDE SEQUENCE [LARGE SCALE GENOMIC DNA]</scope>
    <source>
        <strain evidence="4 5">BCCO 10_0856</strain>
    </source>
</reference>
<evidence type="ECO:0000313" key="5">
    <source>
        <dbReference type="Proteomes" id="UP001285521"/>
    </source>
</evidence>
<dbReference type="SMART" id="SM00829">
    <property type="entry name" value="PKS_ER"/>
    <property type="match status" value="1"/>
</dbReference>
<dbReference type="RefSeq" id="WP_319971133.1">
    <property type="nucleotide sequence ID" value="NZ_JAXAVW010000041.1"/>
</dbReference>